<evidence type="ECO:0000256" key="2">
    <source>
        <dbReference type="ARBA" id="ARBA00008914"/>
    </source>
</evidence>
<dbReference type="Gene3D" id="3.30.1330.60">
    <property type="entry name" value="OmpA-like domain"/>
    <property type="match status" value="1"/>
</dbReference>
<keyword evidence="3" id="KW-1003">Cell membrane</keyword>
<comment type="subcellular location">
    <subcellularLocation>
        <location evidence="1">Cell membrane</location>
        <topology evidence="1">Single-pass membrane protein</topology>
    </subcellularLocation>
</comment>
<dbReference type="SUPFAM" id="SSF103088">
    <property type="entry name" value="OmpA-like"/>
    <property type="match status" value="1"/>
</dbReference>
<keyword evidence="5 9" id="KW-1133">Transmembrane helix</keyword>
<evidence type="ECO:0000256" key="4">
    <source>
        <dbReference type="ARBA" id="ARBA00022692"/>
    </source>
</evidence>
<evidence type="ECO:0000256" key="6">
    <source>
        <dbReference type="ARBA" id="ARBA00023136"/>
    </source>
</evidence>
<name>A0ABN5AMJ4_9GAMM</name>
<evidence type="ECO:0000256" key="8">
    <source>
        <dbReference type="SAM" id="MobiDB-lite"/>
    </source>
</evidence>
<dbReference type="CDD" id="cd07185">
    <property type="entry name" value="OmpA_C-like"/>
    <property type="match status" value="1"/>
</dbReference>
<dbReference type="PANTHER" id="PTHR30329:SF21">
    <property type="entry name" value="LIPOPROTEIN YIAD-RELATED"/>
    <property type="match status" value="1"/>
</dbReference>
<comment type="similarity">
    <text evidence="2">Belongs to the MotB family.</text>
</comment>
<protein>
    <submittedName>
        <fullName evidence="11">Flagellar motor protein MotB</fullName>
    </submittedName>
</protein>
<dbReference type="Proteomes" id="UP000197717">
    <property type="component" value="Chromosome"/>
</dbReference>
<dbReference type="InterPro" id="IPR036737">
    <property type="entry name" value="OmpA-like_sf"/>
</dbReference>
<proteinExistence type="inferred from homology"/>
<evidence type="ECO:0000256" key="7">
    <source>
        <dbReference type="PROSITE-ProRule" id="PRU00473"/>
    </source>
</evidence>
<dbReference type="InterPro" id="IPR025713">
    <property type="entry name" value="MotB-like_N_dom"/>
</dbReference>
<organism evidence="11 12">
    <name type="scientific">Idiomarina piscisalsi</name>
    <dbReference type="NCBI Taxonomy" id="1096243"/>
    <lineage>
        <taxon>Bacteria</taxon>
        <taxon>Pseudomonadati</taxon>
        <taxon>Pseudomonadota</taxon>
        <taxon>Gammaproteobacteria</taxon>
        <taxon>Alteromonadales</taxon>
        <taxon>Idiomarinaceae</taxon>
        <taxon>Idiomarina</taxon>
    </lineage>
</organism>
<dbReference type="RefSeq" id="WP_088767521.1">
    <property type="nucleotide sequence ID" value="NZ_CP022133.1"/>
</dbReference>
<evidence type="ECO:0000259" key="10">
    <source>
        <dbReference type="PROSITE" id="PS51123"/>
    </source>
</evidence>
<evidence type="ECO:0000256" key="5">
    <source>
        <dbReference type="ARBA" id="ARBA00022989"/>
    </source>
</evidence>
<keyword evidence="11" id="KW-0966">Cell projection</keyword>
<feature type="compositionally biased region" description="Basic and acidic residues" evidence="8">
    <location>
        <begin position="129"/>
        <end position="143"/>
    </location>
</feature>
<evidence type="ECO:0000256" key="1">
    <source>
        <dbReference type="ARBA" id="ARBA00004162"/>
    </source>
</evidence>
<evidence type="ECO:0000313" key="11">
    <source>
        <dbReference type="EMBL" id="ASG65085.1"/>
    </source>
</evidence>
<gene>
    <name evidence="11" type="primary">motB</name>
    <name evidence="11" type="ORF">CEW91_02485</name>
</gene>
<evidence type="ECO:0000256" key="3">
    <source>
        <dbReference type="ARBA" id="ARBA00022475"/>
    </source>
</evidence>
<dbReference type="Pfam" id="PF00691">
    <property type="entry name" value="OmpA"/>
    <property type="match status" value="1"/>
</dbReference>
<dbReference type="PROSITE" id="PS51123">
    <property type="entry name" value="OMPA_2"/>
    <property type="match status" value="1"/>
</dbReference>
<dbReference type="PANTHER" id="PTHR30329">
    <property type="entry name" value="STATOR ELEMENT OF FLAGELLAR MOTOR COMPLEX"/>
    <property type="match status" value="1"/>
</dbReference>
<dbReference type="InterPro" id="IPR006665">
    <property type="entry name" value="OmpA-like"/>
</dbReference>
<accession>A0ABN5AMJ4</accession>
<keyword evidence="11" id="KW-0282">Flagellum</keyword>
<evidence type="ECO:0000313" key="12">
    <source>
        <dbReference type="Proteomes" id="UP000197717"/>
    </source>
</evidence>
<sequence length="313" mass="35332">MASETVRDEDEEECDCPPAGLPMWMATFADLMTLLMCFFVLLLAFSEMDVLKFKQIAGSMKYALGVQNKIEVKDIPKGTSVIAQEFRPGRPEPTPIETIQQQTVEMTQQMLEFQEGQSDFAGGQQTERGGQEADSKEDEKQAESENTEAMTQVSQELMRRIEQQLENEIKAGTIELEQHGQQIIIRIREQGSFPEGSAFLQPQFRPIIQQVATALKEIPGEITISGHSDNEQVVSEIYSSRWDLSSKRAVAVAEEMLKVDDFSEDRMVVMGYSDTKPLVPNNSEENRRRNRRVEISVMQGKAAESEQQVDVID</sequence>
<feature type="region of interest" description="Disordered" evidence="8">
    <location>
        <begin position="273"/>
        <end position="292"/>
    </location>
</feature>
<dbReference type="Pfam" id="PF13677">
    <property type="entry name" value="MotB_plug"/>
    <property type="match status" value="1"/>
</dbReference>
<keyword evidence="6 7" id="KW-0472">Membrane</keyword>
<dbReference type="InterPro" id="IPR050330">
    <property type="entry name" value="Bact_OuterMem_StrucFunc"/>
</dbReference>
<keyword evidence="11" id="KW-0969">Cilium</keyword>
<feature type="region of interest" description="Disordered" evidence="8">
    <location>
        <begin position="120"/>
        <end position="151"/>
    </location>
</feature>
<feature type="domain" description="OmpA-like" evidence="10">
    <location>
        <begin position="180"/>
        <end position="301"/>
    </location>
</feature>
<dbReference type="EMBL" id="CP022133">
    <property type="protein sequence ID" value="ASG65085.1"/>
    <property type="molecule type" value="Genomic_DNA"/>
</dbReference>
<feature type="transmembrane region" description="Helical" evidence="9">
    <location>
        <begin position="23"/>
        <end position="45"/>
    </location>
</feature>
<dbReference type="NCBIfam" id="NF006508">
    <property type="entry name" value="PRK08944.1"/>
    <property type="match status" value="1"/>
</dbReference>
<keyword evidence="12" id="KW-1185">Reference proteome</keyword>
<evidence type="ECO:0000256" key="9">
    <source>
        <dbReference type="SAM" id="Phobius"/>
    </source>
</evidence>
<reference evidence="11 12" key="1">
    <citation type="submission" date="2017-06" db="EMBL/GenBank/DDBJ databases">
        <title>Complete genome sequence of Idiomarina piscisalsi strain 10PY1A isolated from soil of Soudi Arabia.</title>
        <authorList>
            <person name="Kim M.-C."/>
            <person name="Jung B.K."/>
            <person name="Budiyanto F."/>
            <person name="Nzila A."/>
            <person name="Shin J.-H."/>
        </authorList>
    </citation>
    <scope>NUCLEOTIDE SEQUENCE [LARGE SCALE GENOMIC DNA]</scope>
    <source>
        <strain evidence="11 12">10PY1A</strain>
    </source>
</reference>
<keyword evidence="4 9" id="KW-0812">Transmembrane</keyword>